<dbReference type="InterPro" id="IPR002347">
    <property type="entry name" value="SDR_fam"/>
</dbReference>
<dbReference type="FunFam" id="3.40.50.720:FF:000084">
    <property type="entry name" value="Short-chain dehydrogenase reductase"/>
    <property type="match status" value="1"/>
</dbReference>
<organism evidence="5 6">
    <name type="scientific">Allosphingosinicella ginsenosidimutans</name>
    <dbReference type="NCBI Taxonomy" id="1176539"/>
    <lineage>
        <taxon>Bacteria</taxon>
        <taxon>Pseudomonadati</taxon>
        <taxon>Pseudomonadota</taxon>
        <taxon>Alphaproteobacteria</taxon>
        <taxon>Sphingomonadales</taxon>
        <taxon>Sphingomonadaceae</taxon>
        <taxon>Allosphingosinicella</taxon>
    </lineage>
</organism>
<evidence type="ECO:0000256" key="2">
    <source>
        <dbReference type="ARBA" id="ARBA00023002"/>
    </source>
</evidence>
<dbReference type="Gene3D" id="3.40.50.720">
    <property type="entry name" value="NAD(P)-binding Rossmann-like Domain"/>
    <property type="match status" value="1"/>
</dbReference>
<dbReference type="CDD" id="cd05233">
    <property type="entry name" value="SDR_c"/>
    <property type="match status" value="1"/>
</dbReference>
<dbReference type="SMART" id="SM00822">
    <property type="entry name" value="PKS_KR"/>
    <property type="match status" value="1"/>
</dbReference>
<feature type="domain" description="Ketoreductase" evidence="4">
    <location>
        <begin position="7"/>
        <end position="190"/>
    </location>
</feature>
<evidence type="ECO:0000313" key="6">
    <source>
        <dbReference type="Proteomes" id="UP000321249"/>
    </source>
</evidence>
<evidence type="ECO:0000256" key="1">
    <source>
        <dbReference type="ARBA" id="ARBA00006484"/>
    </source>
</evidence>
<comment type="caution">
    <text evidence="5">The sequence shown here is derived from an EMBL/GenBank/DDBJ whole genome shotgun (WGS) entry which is preliminary data.</text>
</comment>
<evidence type="ECO:0000259" key="4">
    <source>
        <dbReference type="SMART" id="SM00822"/>
    </source>
</evidence>
<sequence>MQGFDGKVILVTGGTSGLGAATARLLAARGARVALTGRRAAQGEAIAGEIAEAGGEALFIRADVTVAADCDAMVARTLDRFGRLDGAFNNAGIAGRAGTETADIDDEVWNLIVATNLNSVWRSMKAEIPALLAGGGGAIVNMSSMFGLIGSDVRHAAYAAAKHGVIGLTKTAANEYGRRNIRVNAVCPGYCHSEMVDPQVDAKPEFYAEVIRRHSAMDRLGEADEVAEAVAWLLSDAASFVSGAALPIQGGDTTPVG</sequence>
<reference evidence="5 6" key="1">
    <citation type="journal article" date="2015" name="J. Microbiol.">
        <title>Sphingosinicella ginsenosidimutans sp. nov., with ginsenoside converting activity.</title>
        <authorList>
            <person name="Kim J.K."/>
            <person name="Kang M.S."/>
            <person name="Park S.C."/>
            <person name="Kim K.M."/>
            <person name="Choi K."/>
            <person name="Yoon M.H."/>
            <person name="Im W.T."/>
        </authorList>
    </citation>
    <scope>NUCLEOTIDE SEQUENCE [LARGE SCALE GENOMIC DNA]</scope>
    <source>
        <strain evidence="5 6">BS-11</strain>
    </source>
</reference>
<dbReference type="SUPFAM" id="SSF51735">
    <property type="entry name" value="NAD(P)-binding Rossmann-fold domains"/>
    <property type="match status" value="1"/>
</dbReference>
<keyword evidence="2" id="KW-0560">Oxidoreductase</keyword>
<protein>
    <submittedName>
        <fullName evidence="5">SDR family oxidoreductase</fullName>
    </submittedName>
</protein>
<dbReference type="PANTHER" id="PTHR24321:SF8">
    <property type="entry name" value="ESTRADIOL 17-BETA-DEHYDROGENASE 8-RELATED"/>
    <property type="match status" value="1"/>
</dbReference>
<keyword evidence="6" id="KW-1185">Reference proteome</keyword>
<dbReference type="GO" id="GO:0016491">
    <property type="term" value="F:oxidoreductase activity"/>
    <property type="evidence" value="ECO:0007669"/>
    <property type="project" value="UniProtKB-KW"/>
</dbReference>
<dbReference type="PANTHER" id="PTHR24321">
    <property type="entry name" value="DEHYDROGENASES, SHORT CHAIN"/>
    <property type="match status" value="1"/>
</dbReference>
<accession>A0A5C6TV37</accession>
<dbReference type="Pfam" id="PF13561">
    <property type="entry name" value="adh_short_C2"/>
    <property type="match status" value="1"/>
</dbReference>
<dbReference type="PRINTS" id="PR00080">
    <property type="entry name" value="SDRFAMILY"/>
</dbReference>
<proteinExistence type="inferred from homology"/>
<dbReference type="AlphaFoldDB" id="A0A5C6TV37"/>
<dbReference type="EMBL" id="VOQQ01000001">
    <property type="protein sequence ID" value="TXC63755.1"/>
    <property type="molecule type" value="Genomic_DNA"/>
</dbReference>
<name>A0A5C6TV37_9SPHN</name>
<dbReference type="PRINTS" id="PR00081">
    <property type="entry name" value="GDHRDH"/>
</dbReference>
<dbReference type="OrthoDB" id="9792355at2"/>
<gene>
    <name evidence="5" type="ORF">FRZ32_08820</name>
</gene>
<dbReference type="InterPro" id="IPR057326">
    <property type="entry name" value="KR_dom"/>
</dbReference>
<evidence type="ECO:0000313" key="5">
    <source>
        <dbReference type="EMBL" id="TXC63755.1"/>
    </source>
</evidence>
<keyword evidence="3" id="KW-0520">NAD</keyword>
<dbReference type="RefSeq" id="WP_147043161.1">
    <property type="nucleotide sequence ID" value="NZ_BAABIR010000004.1"/>
</dbReference>
<evidence type="ECO:0000256" key="3">
    <source>
        <dbReference type="ARBA" id="ARBA00023027"/>
    </source>
</evidence>
<dbReference type="InterPro" id="IPR036291">
    <property type="entry name" value="NAD(P)-bd_dom_sf"/>
</dbReference>
<comment type="similarity">
    <text evidence="1">Belongs to the short-chain dehydrogenases/reductases (SDR) family.</text>
</comment>
<dbReference type="Proteomes" id="UP000321249">
    <property type="component" value="Unassembled WGS sequence"/>
</dbReference>